<dbReference type="Proteomes" id="UP001519460">
    <property type="component" value="Unassembled WGS sequence"/>
</dbReference>
<evidence type="ECO:0000256" key="1">
    <source>
        <dbReference type="SAM" id="Phobius"/>
    </source>
</evidence>
<organism evidence="2 3">
    <name type="scientific">Batillaria attramentaria</name>
    <dbReference type="NCBI Taxonomy" id="370345"/>
    <lineage>
        <taxon>Eukaryota</taxon>
        <taxon>Metazoa</taxon>
        <taxon>Spiralia</taxon>
        <taxon>Lophotrochozoa</taxon>
        <taxon>Mollusca</taxon>
        <taxon>Gastropoda</taxon>
        <taxon>Caenogastropoda</taxon>
        <taxon>Sorbeoconcha</taxon>
        <taxon>Cerithioidea</taxon>
        <taxon>Batillariidae</taxon>
        <taxon>Batillaria</taxon>
    </lineage>
</organism>
<gene>
    <name evidence="2" type="ORF">BaRGS_00008021</name>
</gene>
<reference evidence="2 3" key="1">
    <citation type="journal article" date="2023" name="Sci. Data">
        <title>Genome assembly of the Korean intertidal mud-creeper Batillaria attramentaria.</title>
        <authorList>
            <person name="Patra A.K."/>
            <person name="Ho P.T."/>
            <person name="Jun S."/>
            <person name="Lee S.J."/>
            <person name="Kim Y."/>
            <person name="Won Y.J."/>
        </authorList>
    </citation>
    <scope>NUCLEOTIDE SEQUENCE [LARGE SCALE GENOMIC DNA]</scope>
    <source>
        <strain evidence="2">Wonlab-2016</strain>
    </source>
</reference>
<feature type="transmembrane region" description="Helical" evidence="1">
    <location>
        <begin position="56"/>
        <end position="81"/>
    </location>
</feature>
<keyword evidence="1" id="KW-0812">Transmembrane</keyword>
<keyword evidence="3" id="KW-1185">Reference proteome</keyword>
<accession>A0ABD0LMG2</accession>
<name>A0ABD0LMG2_9CAEN</name>
<evidence type="ECO:0000313" key="3">
    <source>
        <dbReference type="Proteomes" id="UP001519460"/>
    </source>
</evidence>
<sequence length="89" mass="9893">MHIKTKTEEVTSTASKNTFELFLGLQQPVVSLEIRGSRLARRVPPLKTGRMYVGHAGEAIICLGSQIGAFLFEDVMVLIMFRLRSSPSK</sequence>
<dbReference type="AlphaFoldDB" id="A0ABD0LMG2"/>
<keyword evidence="1" id="KW-1133">Transmembrane helix</keyword>
<dbReference type="EMBL" id="JACVVK020000035">
    <property type="protein sequence ID" value="KAK7500777.1"/>
    <property type="molecule type" value="Genomic_DNA"/>
</dbReference>
<keyword evidence="1" id="KW-0472">Membrane</keyword>
<protein>
    <submittedName>
        <fullName evidence="2">Uncharacterized protein</fullName>
    </submittedName>
</protein>
<proteinExistence type="predicted"/>
<comment type="caution">
    <text evidence="2">The sequence shown here is derived from an EMBL/GenBank/DDBJ whole genome shotgun (WGS) entry which is preliminary data.</text>
</comment>
<evidence type="ECO:0000313" key="2">
    <source>
        <dbReference type="EMBL" id="KAK7500777.1"/>
    </source>
</evidence>